<evidence type="ECO:0000313" key="2">
    <source>
        <dbReference type="EMBL" id="CAA3002350.1"/>
    </source>
</evidence>
<name>A0A8S0TEP5_OLEEU</name>
<evidence type="ECO:0000313" key="3">
    <source>
        <dbReference type="Proteomes" id="UP000594638"/>
    </source>
</evidence>
<keyword evidence="3" id="KW-1185">Reference proteome</keyword>
<organism evidence="2 3">
    <name type="scientific">Olea europaea subsp. europaea</name>
    <dbReference type="NCBI Taxonomy" id="158383"/>
    <lineage>
        <taxon>Eukaryota</taxon>
        <taxon>Viridiplantae</taxon>
        <taxon>Streptophyta</taxon>
        <taxon>Embryophyta</taxon>
        <taxon>Tracheophyta</taxon>
        <taxon>Spermatophyta</taxon>
        <taxon>Magnoliopsida</taxon>
        <taxon>eudicotyledons</taxon>
        <taxon>Gunneridae</taxon>
        <taxon>Pentapetalae</taxon>
        <taxon>asterids</taxon>
        <taxon>lamiids</taxon>
        <taxon>Lamiales</taxon>
        <taxon>Oleaceae</taxon>
        <taxon>Oleeae</taxon>
        <taxon>Olea</taxon>
    </lineage>
</organism>
<evidence type="ECO:0000256" key="1">
    <source>
        <dbReference type="SAM" id="MobiDB-lite"/>
    </source>
</evidence>
<sequence>MNKALYINWNEWSGIQFGRRRKSRDLKSRQGGQWRGGECGRDESQGGALSEFHIDETAFKYPTKRSNFGGGIRVDIDIVKSLVVVEEELPNKAKWRSEFVRNKKAILGLDLVVPRRDTANPSG</sequence>
<gene>
    <name evidence="2" type="ORF">OLEA9_A052379</name>
</gene>
<dbReference type="Gramene" id="OE9A052379T1">
    <property type="protein sequence ID" value="OE9A052379C1"/>
    <property type="gene ID" value="OE9A052379"/>
</dbReference>
<feature type="region of interest" description="Disordered" evidence="1">
    <location>
        <begin position="20"/>
        <end position="46"/>
    </location>
</feature>
<comment type="caution">
    <text evidence="2">The sequence shown here is derived from an EMBL/GenBank/DDBJ whole genome shotgun (WGS) entry which is preliminary data.</text>
</comment>
<reference evidence="2 3" key="1">
    <citation type="submission" date="2019-12" db="EMBL/GenBank/DDBJ databases">
        <authorList>
            <person name="Alioto T."/>
            <person name="Alioto T."/>
            <person name="Gomez Garrido J."/>
        </authorList>
    </citation>
    <scope>NUCLEOTIDE SEQUENCE [LARGE SCALE GENOMIC DNA]</scope>
</reference>
<dbReference type="Proteomes" id="UP000594638">
    <property type="component" value="Unassembled WGS sequence"/>
</dbReference>
<dbReference type="EMBL" id="CACTIH010005830">
    <property type="protein sequence ID" value="CAA3002350.1"/>
    <property type="molecule type" value="Genomic_DNA"/>
</dbReference>
<protein>
    <submittedName>
        <fullName evidence="2">Uncharacterized protein</fullName>
    </submittedName>
</protein>
<accession>A0A8S0TEP5</accession>
<dbReference type="AlphaFoldDB" id="A0A8S0TEP5"/>
<proteinExistence type="predicted"/>